<evidence type="ECO:0000259" key="4">
    <source>
        <dbReference type="Pfam" id="PF13458"/>
    </source>
</evidence>
<dbReference type="Gene3D" id="3.40.50.2300">
    <property type="match status" value="2"/>
</dbReference>
<reference evidence="5 6" key="1">
    <citation type="submission" date="2020-08" db="EMBL/GenBank/DDBJ databases">
        <title>Genomic Encyclopedia of Type Strains, Phase IV (KMG-IV): sequencing the most valuable type-strain genomes for metagenomic binning, comparative biology and taxonomic classification.</title>
        <authorList>
            <person name="Goeker M."/>
        </authorList>
    </citation>
    <scope>NUCLEOTIDE SEQUENCE [LARGE SCALE GENOMIC DNA]</scope>
    <source>
        <strain evidence="5 6">DSM 26575</strain>
    </source>
</reference>
<evidence type="ECO:0000256" key="1">
    <source>
        <dbReference type="ARBA" id="ARBA00010062"/>
    </source>
</evidence>
<feature type="chain" id="PRO_5031450487" evidence="3">
    <location>
        <begin position="23"/>
        <end position="360"/>
    </location>
</feature>
<evidence type="ECO:0000256" key="2">
    <source>
        <dbReference type="ARBA" id="ARBA00022729"/>
    </source>
</evidence>
<protein>
    <submittedName>
        <fullName evidence="5">Branched-chain amino acid transport system substrate-binding protein</fullName>
    </submittedName>
</protein>
<dbReference type="InterPro" id="IPR028081">
    <property type="entry name" value="Leu-bd"/>
</dbReference>
<dbReference type="CDD" id="cd06342">
    <property type="entry name" value="PBP1_ABC_LIVBP-like"/>
    <property type="match status" value="1"/>
</dbReference>
<dbReference type="Pfam" id="PF13458">
    <property type="entry name" value="Peripla_BP_6"/>
    <property type="match status" value="1"/>
</dbReference>
<keyword evidence="6" id="KW-1185">Reference proteome</keyword>
<dbReference type="AlphaFoldDB" id="A0A7W6GCX8"/>
<accession>A0A7W6GCX8</accession>
<dbReference type="EMBL" id="JACIDW010000016">
    <property type="protein sequence ID" value="MBB3966294.1"/>
    <property type="molecule type" value="Genomic_DNA"/>
</dbReference>
<keyword evidence="2 3" id="KW-0732">Signal</keyword>
<comment type="similarity">
    <text evidence="1">Belongs to the leucine-binding protein family.</text>
</comment>
<dbReference type="SUPFAM" id="SSF53822">
    <property type="entry name" value="Periplasmic binding protein-like I"/>
    <property type="match status" value="1"/>
</dbReference>
<comment type="caution">
    <text evidence="5">The sequence shown here is derived from an EMBL/GenBank/DDBJ whole genome shotgun (WGS) entry which is preliminary data.</text>
</comment>
<gene>
    <name evidence="5" type="ORF">GGQ67_003981</name>
</gene>
<feature type="domain" description="Leucine-binding protein" evidence="4">
    <location>
        <begin position="25"/>
        <end position="350"/>
    </location>
</feature>
<sequence>MTISRCLGLLPLLLVAAGESHAAGVTIGVVAPQTGNFAALGAQIVAGAEAKIREDGDTIVTVNETCEDGSGGTVADALISAKVQVAVGFLCSQTLDGALPKLKDANIPAITVSVRSRILMEDALKNSWPLFRLAPSDGAEAAKIIEVILRDWASSPIALVEDGTIHGRELTEAVRNALEQNGLKPVFTDTYRPGQEQQIALVRRLKRAGATKVFIGGDRSDVSIIARDAKADKIALDLMGGDAMRAADQPLPLADGVRAVTLPDYTARADASPAGVALRAAGIEPEGYVLPSYAAVEIAIKAVQAAAADERPVAQHLAGTPFDTVLGQIAFDAGRELSQNPYQLMQWRAGAFVPFDAPAQ</sequence>
<evidence type="ECO:0000256" key="3">
    <source>
        <dbReference type="SAM" id="SignalP"/>
    </source>
</evidence>
<dbReference type="InterPro" id="IPR028082">
    <property type="entry name" value="Peripla_BP_I"/>
</dbReference>
<organism evidence="5 6">
    <name type="scientific">Rhizobium metallidurans</name>
    <dbReference type="NCBI Taxonomy" id="1265931"/>
    <lineage>
        <taxon>Bacteria</taxon>
        <taxon>Pseudomonadati</taxon>
        <taxon>Pseudomonadota</taxon>
        <taxon>Alphaproteobacteria</taxon>
        <taxon>Hyphomicrobiales</taxon>
        <taxon>Rhizobiaceae</taxon>
        <taxon>Rhizobium/Agrobacterium group</taxon>
        <taxon>Rhizobium</taxon>
    </lineage>
</organism>
<name>A0A7W6GCX8_9HYPH</name>
<evidence type="ECO:0000313" key="5">
    <source>
        <dbReference type="EMBL" id="MBB3966294.1"/>
    </source>
</evidence>
<dbReference type="PANTHER" id="PTHR47151:SF2">
    <property type="entry name" value="AMINO ACID BINDING PROTEIN"/>
    <property type="match status" value="1"/>
</dbReference>
<dbReference type="Proteomes" id="UP000582090">
    <property type="component" value="Unassembled WGS sequence"/>
</dbReference>
<dbReference type="RefSeq" id="WP_183901797.1">
    <property type="nucleotide sequence ID" value="NZ_JACIDW010000016.1"/>
</dbReference>
<proteinExistence type="inferred from homology"/>
<evidence type="ECO:0000313" key="6">
    <source>
        <dbReference type="Proteomes" id="UP000582090"/>
    </source>
</evidence>
<feature type="signal peptide" evidence="3">
    <location>
        <begin position="1"/>
        <end position="22"/>
    </location>
</feature>
<dbReference type="PANTHER" id="PTHR47151">
    <property type="entry name" value="LEU/ILE/VAL-BINDING ABC TRANSPORTER SUBUNIT"/>
    <property type="match status" value="1"/>
</dbReference>